<dbReference type="RefSeq" id="WP_111200199.1">
    <property type="nucleotide sequence ID" value="NZ_QKVK01000013.1"/>
</dbReference>
<keyword evidence="2" id="KW-0812">Transmembrane</keyword>
<dbReference type="PANTHER" id="PTHR12154">
    <property type="entry name" value="GLYCOSYL TRANSFERASE-RELATED"/>
    <property type="match status" value="1"/>
</dbReference>
<accession>A0A2W2BPC1</accession>
<keyword evidence="4" id="KW-1133">Transmembrane helix</keyword>
<keyword evidence="3" id="KW-0256">Endoplasmic reticulum</keyword>
<evidence type="ECO:0000256" key="1">
    <source>
        <dbReference type="ARBA" id="ARBA00004389"/>
    </source>
</evidence>
<keyword evidence="5" id="KW-0472">Membrane</keyword>
<dbReference type="PANTHER" id="PTHR12154:SF4">
    <property type="entry name" value="UDP-N-ACETYLGLUCOSAMINE TRANSFERASE SUBUNIT ALG14 HOMOLOG"/>
    <property type="match status" value="1"/>
</dbReference>
<reference evidence="7" key="1">
    <citation type="submission" date="2018-06" db="EMBL/GenBank/DDBJ databases">
        <title>Aestuariibacter litoralis strain KCTC 52945T.</title>
        <authorList>
            <person name="Li X."/>
            <person name="Salam N."/>
            <person name="Li J.-L."/>
            <person name="Chen Y.-M."/>
            <person name="Yang Z.-W."/>
            <person name="Zhang L.-Y."/>
            <person name="Han M.-X."/>
            <person name="Xiao M."/>
            <person name="Li W.-J."/>
        </authorList>
    </citation>
    <scope>NUCLEOTIDE SEQUENCE [LARGE SCALE GENOMIC DNA]</scope>
    <source>
        <strain evidence="7">KCTC 52945</strain>
    </source>
</reference>
<dbReference type="InterPro" id="IPR013969">
    <property type="entry name" value="Oligosacch_biosynth_Alg14"/>
</dbReference>
<evidence type="ECO:0000313" key="7">
    <source>
        <dbReference type="Proteomes" id="UP000248795"/>
    </source>
</evidence>
<evidence type="ECO:0000256" key="3">
    <source>
        <dbReference type="ARBA" id="ARBA00022824"/>
    </source>
</evidence>
<dbReference type="GO" id="GO:0006488">
    <property type="term" value="P:dolichol-linked oligosaccharide biosynthetic process"/>
    <property type="evidence" value="ECO:0007669"/>
    <property type="project" value="InterPro"/>
</dbReference>
<dbReference type="Gene3D" id="3.40.50.2000">
    <property type="entry name" value="Glycogen Phosphorylase B"/>
    <property type="match status" value="1"/>
</dbReference>
<dbReference type="Proteomes" id="UP000248795">
    <property type="component" value="Unassembled WGS sequence"/>
</dbReference>
<gene>
    <name evidence="6" type="ORF">DK847_19400</name>
</gene>
<name>A0A2W2BPC1_9HYPH</name>
<keyword evidence="6" id="KW-0808">Transferase</keyword>
<evidence type="ECO:0000313" key="6">
    <source>
        <dbReference type="EMBL" id="PZF75266.1"/>
    </source>
</evidence>
<evidence type="ECO:0000256" key="2">
    <source>
        <dbReference type="ARBA" id="ARBA00022692"/>
    </source>
</evidence>
<sequence length="154" mass="16818">MTDKQKTTRILAVSSGGGHWIQLLRLRPAFADKHVTYASVGRSAAGDVAPAPYYEIPDANRAQKLKLIGLLLRLGWLVLRVRPDVVISTGAAPGYFAVRIGRMLGARTLFLDSIANAEELSLSANLARRHCDLVLTQWPDLAEQDGPQFRGSVL</sequence>
<evidence type="ECO:0000256" key="5">
    <source>
        <dbReference type="ARBA" id="ARBA00023136"/>
    </source>
</evidence>
<evidence type="ECO:0000256" key="4">
    <source>
        <dbReference type="ARBA" id="ARBA00022989"/>
    </source>
</evidence>
<dbReference type="SUPFAM" id="SSF53756">
    <property type="entry name" value="UDP-Glycosyltransferase/glycogen phosphorylase"/>
    <property type="match status" value="1"/>
</dbReference>
<comment type="caution">
    <text evidence="6">The sequence shown here is derived from an EMBL/GenBank/DDBJ whole genome shotgun (WGS) entry which is preliminary data.</text>
</comment>
<protein>
    <submittedName>
        <fullName evidence="6">UDP-N-acetylglucosamine--LPS N-acetylglucosamine transferase</fullName>
    </submittedName>
</protein>
<organism evidence="6 7">
    <name type="scientific">Aestuariivirga litoralis</name>
    <dbReference type="NCBI Taxonomy" id="2650924"/>
    <lineage>
        <taxon>Bacteria</taxon>
        <taxon>Pseudomonadati</taxon>
        <taxon>Pseudomonadota</taxon>
        <taxon>Alphaproteobacteria</taxon>
        <taxon>Hyphomicrobiales</taxon>
        <taxon>Aestuariivirgaceae</taxon>
        <taxon>Aestuariivirga</taxon>
    </lineage>
</organism>
<proteinExistence type="predicted"/>
<dbReference type="Pfam" id="PF08660">
    <property type="entry name" value="Alg14"/>
    <property type="match status" value="1"/>
</dbReference>
<dbReference type="EMBL" id="QKVK01000013">
    <property type="protein sequence ID" value="PZF75266.1"/>
    <property type="molecule type" value="Genomic_DNA"/>
</dbReference>
<keyword evidence="7" id="KW-1185">Reference proteome</keyword>
<dbReference type="AlphaFoldDB" id="A0A2W2BPC1"/>
<comment type="subcellular location">
    <subcellularLocation>
        <location evidence="1">Endoplasmic reticulum membrane</location>
        <topology evidence="1">Single-pass membrane protein</topology>
    </subcellularLocation>
</comment>
<dbReference type="GO" id="GO:0004577">
    <property type="term" value="F:N-acetylglucosaminyldiphosphodolichol N-acetylglucosaminyltransferase activity"/>
    <property type="evidence" value="ECO:0007669"/>
    <property type="project" value="TreeGrafter"/>
</dbReference>